<name>A0A1E3H669_9HYPH</name>
<evidence type="ECO:0000313" key="1">
    <source>
        <dbReference type="EMBL" id="ODN71810.1"/>
    </source>
</evidence>
<keyword evidence="2" id="KW-1185">Reference proteome</keyword>
<dbReference type="EMBL" id="MCRJ01000013">
    <property type="protein sequence ID" value="ODN71810.1"/>
    <property type="molecule type" value="Genomic_DNA"/>
</dbReference>
<evidence type="ECO:0000313" key="2">
    <source>
        <dbReference type="Proteomes" id="UP000094622"/>
    </source>
</evidence>
<dbReference type="AlphaFoldDB" id="A0A1E3H669"/>
<accession>A0A1E3H669</accession>
<gene>
    <name evidence="1" type="ORF">A6302_00849</name>
</gene>
<comment type="caution">
    <text evidence="1">The sequence shown here is derived from an EMBL/GenBank/DDBJ whole genome shotgun (WGS) entry which is preliminary data.</text>
</comment>
<proteinExistence type="predicted"/>
<reference evidence="1 2" key="1">
    <citation type="submission" date="2016-07" db="EMBL/GenBank/DDBJ databases">
        <title>Draft Genome Sequence of Methylobrevis pamukkalensis PK2.</title>
        <authorList>
            <person name="Vasilenko O.V."/>
            <person name="Doronina N.V."/>
            <person name="Shmareva M.N."/>
            <person name="Tarlachkov S.V."/>
            <person name="Mustakhimov I."/>
            <person name="Trotsenko Y.A."/>
        </authorList>
    </citation>
    <scope>NUCLEOTIDE SEQUENCE [LARGE SCALE GENOMIC DNA]</scope>
    <source>
        <strain evidence="1 2">PK2</strain>
    </source>
</reference>
<organism evidence="1 2">
    <name type="scientific">Methylobrevis pamukkalensis</name>
    <dbReference type="NCBI Taxonomy" id="1439726"/>
    <lineage>
        <taxon>Bacteria</taxon>
        <taxon>Pseudomonadati</taxon>
        <taxon>Pseudomonadota</taxon>
        <taxon>Alphaproteobacteria</taxon>
        <taxon>Hyphomicrobiales</taxon>
        <taxon>Pleomorphomonadaceae</taxon>
        <taxon>Methylobrevis</taxon>
    </lineage>
</organism>
<sequence length="259" mass="28651">MAVELGLEDQRRRLAVARPVGQTTVHHVAAGDGAGGRVLLGLVLPQDLARIVERQGEGRVRERRVDIHHAVDDEGCALVAVKDAGREGPRRAQVLDVVLVDLGHRTEVGLGIVATGRDPVLVALGEFDELVVRNGGTRAGRKAARNQRRHHGLGHCRLVSNHGISPRKWFLVRRTHPAGSSGPGNDRIDLDRVRSGGPRLSGLPFRRFARMGRRRCLEHYSQAGSGTTSRLLWDTVIPRRVRAPFSGIFWRNRCRITFF</sequence>
<protein>
    <submittedName>
        <fullName evidence="1">Uncharacterized protein</fullName>
    </submittedName>
</protein>
<dbReference type="Proteomes" id="UP000094622">
    <property type="component" value="Unassembled WGS sequence"/>
</dbReference>